<dbReference type="SUPFAM" id="SSF81383">
    <property type="entry name" value="F-box domain"/>
    <property type="match status" value="1"/>
</dbReference>
<dbReference type="STRING" id="71139.A0A059AK96"/>
<feature type="domain" description="F-box" evidence="1">
    <location>
        <begin position="15"/>
        <end position="56"/>
    </location>
</feature>
<dbReference type="CDD" id="cd22157">
    <property type="entry name" value="F-box_AtFBW1-like"/>
    <property type="match status" value="1"/>
</dbReference>
<dbReference type="PANTHER" id="PTHR31672:SF13">
    <property type="entry name" value="F-BOX PROTEIN CPR30-LIKE"/>
    <property type="match status" value="1"/>
</dbReference>
<accession>A0A059AK96</accession>
<evidence type="ECO:0000259" key="1">
    <source>
        <dbReference type="SMART" id="SM00256"/>
    </source>
</evidence>
<sequence>MSSSASDADHHLPKLPDDIVVEHILKRLPVKSLLRFRCVCQSWRSTIDSPRFVALHLNHSALDVSNRHLACVEWCNPPRSLSSGESLSISEIEVSSAAPLSCYRFVGSCNGLICVAEVSRSTDLFINDYGRSINLWNLFTRKYKAVRPPRPGVDFIFRGTCLGFGFDARSNDYKIVRMCEIPSFIRSRPSAVFLNGNLHWFVFKFEYRSIVTFDLASEVFHEMALSEELSHMISEWGMAESWTERYSFHVNGQVRGFDGFTMNGKLLIVIDDEDERVSWNPQTRQFANAPLAMQSNLVTVVEGFVSL</sequence>
<organism evidence="2">
    <name type="scientific">Eucalyptus grandis</name>
    <name type="common">Flooded gum</name>
    <dbReference type="NCBI Taxonomy" id="71139"/>
    <lineage>
        <taxon>Eukaryota</taxon>
        <taxon>Viridiplantae</taxon>
        <taxon>Streptophyta</taxon>
        <taxon>Embryophyta</taxon>
        <taxon>Tracheophyta</taxon>
        <taxon>Spermatophyta</taxon>
        <taxon>Magnoliopsida</taxon>
        <taxon>eudicotyledons</taxon>
        <taxon>Gunneridae</taxon>
        <taxon>Pentapetalae</taxon>
        <taxon>rosids</taxon>
        <taxon>malvids</taxon>
        <taxon>Myrtales</taxon>
        <taxon>Myrtaceae</taxon>
        <taxon>Myrtoideae</taxon>
        <taxon>Eucalypteae</taxon>
        <taxon>Eucalyptus</taxon>
    </lineage>
</organism>
<gene>
    <name evidence="2" type="ORF">EUGRSUZ_I00152</name>
</gene>
<dbReference type="Pfam" id="PF00646">
    <property type="entry name" value="F-box"/>
    <property type="match status" value="1"/>
</dbReference>
<dbReference type="InParanoid" id="A0A059AK96"/>
<dbReference type="EMBL" id="KK198761">
    <property type="protein sequence ID" value="KCW54174.1"/>
    <property type="molecule type" value="Genomic_DNA"/>
</dbReference>
<dbReference type="Gene3D" id="1.20.1280.50">
    <property type="match status" value="1"/>
</dbReference>
<dbReference type="InterPro" id="IPR036047">
    <property type="entry name" value="F-box-like_dom_sf"/>
</dbReference>
<dbReference type="AlphaFoldDB" id="A0A059AK96"/>
<dbReference type="InterPro" id="IPR001810">
    <property type="entry name" value="F-box_dom"/>
</dbReference>
<protein>
    <recommendedName>
        <fullName evidence="1">F-box domain-containing protein</fullName>
    </recommendedName>
</protein>
<dbReference type="OMA" id="ANGAINW"/>
<dbReference type="SMART" id="SM00256">
    <property type="entry name" value="FBOX"/>
    <property type="match status" value="1"/>
</dbReference>
<dbReference type="InterPro" id="IPR050796">
    <property type="entry name" value="SCF_F-box_component"/>
</dbReference>
<evidence type="ECO:0000313" key="2">
    <source>
        <dbReference type="EMBL" id="KCW54174.1"/>
    </source>
</evidence>
<reference evidence="2" key="1">
    <citation type="submission" date="2013-07" db="EMBL/GenBank/DDBJ databases">
        <title>The genome of Eucalyptus grandis.</title>
        <authorList>
            <person name="Schmutz J."/>
            <person name="Hayes R."/>
            <person name="Myburg A."/>
            <person name="Tuskan G."/>
            <person name="Grattapaglia D."/>
            <person name="Rokhsar D.S."/>
        </authorList>
    </citation>
    <scope>NUCLEOTIDE SEQUENCE</scope>
    <source>
        <tissue evidence="2">Leaf extractions</tissue>
    </source>
</reference>
<dbReference type="PANTHER" id="PTHR31672">
    <property type="entry name" value="BNACNNG10540D PROTEIN"/>
    <property type="match status" value="1"/>
</dbReference>
<proteinExistence type="predicted"/>
<dbReference type="Gramene" id="KCW54174">
    <property type="protein sequence ID" value="KCW54174"/>
    <property type="gene ID" value="EUGRSUZ_I00152"/>
</dbReference>
<name>A0A059AK96_EUCGR</name>